<keyword evidence="1" id="KW-0472">Membrane</keyword>
<feature type="transmembrane region" description="Helical" evidence="1">
    <location>
        <begin position="125"/>
        <end position="144"/>
    </location>
</feature>
<keyword evidence="1" id="KW-1133">Transmembrane helix</keyword>
<reference evidence="2" key="1">
    <citation type="submission" date="2018-05" db="EMBL/GenBank/DDBJ databases">
        <authorList>
            <person name="Lanie J.A."/>
            <person name="Ng W.-L."/>
            <person name="Kazmierczak K.M."/>
            <person name="Andrzejewski T.M."/>
            <person name="Davidsen T.M."/>
            <person name="Wayne K.J."/>
            <person name="Tettelin H."/>
            <person name="Glass J.I."/>
            <person name="Rusch D."/>
            <person name="Podicherti R."/>
            <person name="Tsui H.-C.T."/>
            <person name="Winkler M.E."/>
        </authorList>
    </citation>
    <scope>NUCLEOTIDE SEQUENCE</scope>
</reference>
<keyword evidence="1" id="KW-0812">Transmembrane</keyword>
<accession>A0A382YUA7</accession>
<evidence type="ECO:0000256" key="1">
    <source>
        <dbReference type="SAM" id="Phobius"/>
    </source>
</evidence>
<feature type="transmembrane region" description="Helical" evidence="1">
    <location>
        <begin position="46"/>
        <end position="67"/>
    </location>
</feature>
<protein>
    <submittedName>
        <fullName evidence="2">Uncharacterized protein</fullName>
    </submittedName>
</protein>
<evidence type="ECO:0000313" key="2">
    <source>
        <dbReference type="EMBL" id="SVD86519.1"/>
    </source>
</evidence>
<proteinExistence type="predicted"/>
<feature type="non-terminal residue" evidence="2">
    <location>
        <position position="205"/>
    </location>
</feature>
<gene>
    <name evidence="2" type="ORF">METZ01_LOCUS439373</name>
</gene>
<dbReference type="AlphaFoldDB" id="A0A382YUA7"/>
<feature type="transmembrane region" description="Helical" evidence="1">
    <location>
        <begin position="21"/>
        <end position="40"/>
    </location>
</feature>
<organism evidence="2">
    <name type="scientific">marine metagenome</name>
    <dbReference type="NCBI Taxonomy" id="408172"/>
    <lineage>
        <taxon>unclassified sequences</taxon>
        <taxon>metagenomes</taxon>
        <taxon>ecological metagenomes</taxon>
    </lineage>
</organism>
<dbReference type="EMBL" id="UINC01178391">
    <property type="protein sequence ID" value="SVD86519.1"/>
    <property type="molecule type" value="Genomic_DNA"/>
</dbReference>
<name>A0A382YUA7_9ZZZZ</name>
<sequence length="205" mass="23849">MNITGHANIDMASVNTRGFTLSILIKPFYAFYQMVFGYNVAPSESILIILLFFIISLLIVNILYNIFWQDKKLFMEYLSIGLIPFLFIYFFLEAISLPGFTQLETKHGMLIYPIILALVVKAPKYVSPLISYLFIGVVFISQLIGMQSTYTKNNTDWNLVIDKVDNFLKYENSQKILMDGRSMETFNFYNQNLEINKMISYTWEP</sequence>
<feature type="transmembrane region" description="Helical" evidence="1">
    <location>
        <begin position="74"/>
        <end position="92"/>
    </location>
</feature>